<dbReference type="SMART" id="SM00421">
    <property type="entry name" value="HTH_LUXR"/>
    <property type="match status" value="1"/>
</dbReference>
<dbReference type="GO" id="GO:0006355">
    <property type="term" value="P:regulation of DNA-templated transcription"/>
    <property type="evidence" value="ECO:0007669"/>
    <property type="project" value="InterPro"/>
</dbReference>
<dbReference type="PANTHER" id="PTHR47691:SF3">
    <property type="entry name" value="HTH-TYPE TRANSCRIPTIONAL REGULATOR RV0890C-RELATED"/>
    <property type="match status" value="1"/>
</dbReference>
<keyword evidence="3" id="KW-0723">Serine/threonine-protein kinase</keyword>
<dbReference type="PROSITE" id="PS50005">
    <property type="entry name" value="TPR"/>
    <property type="match status" value="1"/>
</dbReference>
<dbReference type="InterPro" id="IPR058852">
    <property type="entry name" value="HTH_77"/>
</dbReference>
<sequence length="847" mass="93367">MKATQTFLSRPQVRLLTLTGTPGVGKTRLGLQVASELRHTFADGVCFVSLAPLRDPDLVLPTLAQALSLPEARDRSPLEHLQACLHDKHLLLLLDNFEQVTSAAVLLVELLQTCSDLKALVTSRALLHVRGEYEVQVSPLDLPDPKQDADVELLRGNAAMTLFTQRAQALVPDFAPTGTNAQIIAAICTRLDGLPLAIELAAARVKLLSPQQLLSRLQHRFDLLTNGAQDLPVRQQTLRATLQWSYELLSPEEQRLFQLLSVFVGGCTLEAVEAVCAILDKKDAAHSVMEGVASLVDKSLLQQHEQEGGESRLLMLETIREYGWERLAESGQTEVTQQAHVDYYLLLAEKKHSEREGFRQTLWLDQTTWMQRLDQEYQNLRATLSWTQTQKALEQLLRLASALSHYWVKHCAWSEGRQWLERALAGTEGVMTTERGEALAALGMMILNLDNLDRAEECFKESLALFQRLGDLKGIMFRLDELGILANARGDYAAACSLLEESLTLCRKLGDQHSCAGILLDLMIVAIHQGRYTEARTLAEESQTLCRERGNKGLEAERVLRLGEVAFAEGNVLQAGLLLEESLQCFRTERATYSVGVAEVLFLQGKVALEQGDLSKALRLTEESLKLFKEHGDWDGITWVLSFLGKIALAEGNLTRARSYYEQSLSAASARRTQLELGIGLEGLASVVLVQGDAAWAVRLWGAAEVLREAIGAPLSLVERPGYEQAVATARNQLGEQAFTVAWAQGRTMTLEQVLTTQGAVTIPKATPTEPSSVPRIGNVSSPFDGLTPREVEVLCLLAQGLTSAQMAKQLVIGVVTVNFHVRSIYSKLGVSSRSAATRYAIEHHLL</sequence>
<dbReference type="PROSITE" id="PS50043">
    <property type="entry name" value="HTH_LUXR_2"/>
    <property type="match status" value="1"/>
</dbReference>
<dbReference type="SUPFAM" id="SSF48452">
    <property type="entry name" value="TPR-like"/>
    <property type="match status" value="2"/>
</dbReference>
<dbReference type="GO" id="GO:0003677">
    <property type="term" value="F:DNA binding"/>
    <property type="evidence" value="ECO:0007669"/>
    <property type="project" value="InterPro"/>
</dbReference>
<dbReference type="GO" id="GO:0004674">
    <property type="term" value="F:protein serine/threonine kinase activity"/>
    <property type="evidence" value="ECO:0007669"/>
    <property type="project" value="UniProtKB-KW"/>
</dbReference>
<dbReference type="EMBL" id="BNJK01000002">
    <property type="protein sequence ID" value="GHO98766.1"/>
    <property type="molecule type" value="Genomic_DNA"/>
</dbReference>
<dbReference type="PANTHER" id="PTHR47691">
    <property type="entry name" value="REGULATOR-RELATED"/>
    <property type="match status" value="1"/>
</dbReference>
<dbReference type="Pfam" id="PF25872">
    <property type="entry name" value="HTH_77"/>
    <property type="match status" value="1"/>
</dbReference>
<dbReference type="Gene3D" id="3.40.50.300">
    <property type="entry name" value="P-loop containing nucleotide triphosphate hydrolases"/>
    <property type="match status" value="1"/>
</dbReference>
<evidence type="ECO:0000313" key="3">
    <source>
        <dbReference type="EMBL" id="GHO98766.1"/>
    </source>
</evidence>
<dbReference type="InterPro" id="IPR027417">
    <property type="entry name" value="P-loop_NTPase"/>
</dbReference>
<dbReference type="Pfam" id="PF13401">
    <property type="entry name" value="AAA_22"/>
    <property type="match status" value="1"/>
</dbReference>
<dbReference type="Proteomes" id="UP000597444">
    <property type="component" value="Unassembled WGS sequence"/>
</dbReference>
<dbReference type="SMART" id="SM00028">
    <property type="entry name" value="TPR"/>
    <property type="match status" value="4"/>
</dbReference>
<dbReference type="PRINTS" id="PR00364">
    <property type="entry name" value="DISEASERSIST"/>
</dbReference>
<dbReference type="InterPro" id="IPR019734">
    <property type="entry name" value="TPR_rpt"/>
</dbReference>
<dbReference type="SUPFAM" id="SSF52540">
    <property type="entry name" value="P-loop containing nucleoside triphosphate hydrolases"/>
    <property type="match status" value="1"/>
</dbReference>
<dbReference type="InterPro" id="IPR049945">
    <property type="entry name" value="AAA_22"/>
</dbReference>
<dbReference type="Pfam" id="PF13424">
    <property type="entry name" value="TPR_12"/>
    <property type="match status" value="2"/>
</dbReference>
<dbReference type="Gene3D" id="1.25.40.10">
    <property type="entry name" value="Tetratricopeptide repeat domain"/>
    <property type="match status" value="2"/>
</dbReference>
<dbReference type="InterPro" id="IPR000792">
    <property type="entry name" value="Tscrpt_reg_LuxR_C"/>
</dbReference>
<dbReference type="InterPro" id="IPR036388">
    <property type="entry name" value="WH-like_DNA-bd_sf"/>
</dbReference>
<dbReference type="GO" id="GO:0043531">
    <property type="term" value="F:ADP binding"/>
    <property type="evidence" value="ECO:0007669"/>
    <property type="project" value="InterPro"/>
</dbReference>
<dbReference type="CDD" id="cd06170">
    <property type="entry name" value="LuxR_C_like"/>
    <property type="match status" value="1"/>
</dbReference>
<dbReference type="InterPro" id="IPR016032">
    <property type="entry name" value="Sig_transdc_resp-reg_C-effctor"/>
</dbReference>
<gene>
    <name evidence="3" type="ORF">KSF_088140</name>
</gene>
<dbReference type="AlphaFoldDB" id="A0A8J3J0U7"/>
<proteinExistence type="predicted"/>
<dbReference type="PRINTS" id="PR00038">
    <property type="entry name" value="HTHLUXR"/>
</dbReference>
<keyword evidence="1" id="KW-0802">TPR repeat</keyword>
<feature type="domain" description="HTH luxR-type" evidence="2">
    <location>
        <begin position="780"/>
        <end position="845"/>
    </location>
</feature>
<keyword evidence="4" id="KW-1185">Reference proteome</keyword>
<dbReference type="SUPFAM" id="SSF46894">
    <property type="entry name" value="C-terminal effector domain of the bipartite response regulators"/>
    <property type="match status" value="1"/>
</dbReference>
<keyword evidence="3" id="KW-0808">Transferase</keyword>
<feature type="repeat" description="TPR" evidence="1">
    <location>
        <begin position="598"/>
        <end position="631"/>
    </location>
</feature>
<organism evidence="3 4">
    <name type="scientific">Reticulibacter mediterranei</name>
    <dbReference type="NCBI Taxonomy" id="2778369"/>
    <lineage>
        <taxon>Bacteria</taxon>
        <taxon>Bacillati</taxon>
        <taxon>Chloroflexota</taxon>
        <taxon>Ktedonobacteria</taxon>
        <taxon>Ktedonobacterales</taxon>
        <taxon>Reticulibacteraceae</taxon>
        <taxon>Reticulibacter</taxon>
    </lineage>
</organism>
<evidence type="ECO:0000259" key="2">
    <source>
        <dbReference type="PROSITE" id="PS50043"/>
    </source>
</evidence>
<dbReference type="Pfam" id="PF13181">
    <property type="entry name" value="TPR_8"/>
    <property type="match status" value="1"/>
</dbReference>
<dbReference type="InterPro" id="IPR011990">
    <property type="entry name" value="TPR-like_helical_dom_sf"/>
</dbReference>
<comment type="caution">
    <text evidence="3">The sequence shown here is derived from an EMBL/GenBank/DDBJ whole genome shotgun (WGS) entry which is preliminary data.</text>
</comment>
<accession>A0A8J3J0U7</accession>
<dbReference type="Pfam" id="PF00196">
    <property type="entry name" value="GerE"/>
    <property type="match status" value="1"/>
</dbReference>
<dbReference type="Gene3D" id="1.10.10.10">
    <property type="entry name" value="Winged helix-like DNA-binding domain superfamily/Winged helix DNA-binding domain"/>
    <property type="match status" value="1"/>
</dbReference>
<evidence type="ECO:0000256" key="1">
    <source>
        <dbReference type="PROSITE-ProRule" id="PRU00339"/>
    </source>
</evidence>
<reference evidence="3" key="1">
    <citation type="submission" date="2020-10" db="EMBL/GenBank/DDBJ databases">
        <title>Taxonomic study of unclassified bacteria belonging to the class Ktedonobacteria.</title>
        <authorList>
            <person name="Yabe S."/>
            <person name="Wang C.M."/>
            <person name="Zheng Y."/>
            <person name="Sakai Y."/>
            <person name="Cavaletti L."/>
            <person name="Monciardini P."/>
            <person name="Donadio S."/>
        </authorList>
    </citation>
    <scope>NUCLEOTIDE SEQUENCE</scope>
    <source>
        <strain evidence="3">ID150040</strain>
    </source>
</reference>
<protein>
    <submittedName>
        <fullName evidence="3">Serine/threonine protein kinase</fullName>
    </submittedName>
</protein>
<evidence type="ECO:0000313" key="4">
    <source>
        <dbReference type="Proteomes" id="UP000597444"/>
    </source>
</evidence>
<name>A0A8J3J0U7_9CHLR</name>
<keyword evidence="3" id="KW-0418">Kinase</keyword>